<protein>
    <recommendedName>
        <fullName evidence="2">histidine kinase</fullName>
        <ecNumber evidence="2">2.7.13.3</ecNumber>
    </recommendedName>
</protein>
<dbReference type="InterPro" id="IPR011006">
    <property type="entry name" value="CheY-like_superfamily"/>
</dbReference>
<dbReference type="Pfam" id="PF02518">
    <property type="entry name" value="HATPase_c"/>
    <property type="match status" value="1"/>
</dbReference>
<dbReference type="FunFam" id="3.40.50.2300:FF:000001">
    <property type="entry name" value="DNA-binding response regulator PhoB"/>
    <property type="match status" value="1"/>
</dbReference>
<dbReference type="Pfam" id="PF00512">
    <property type="entry name" value="HisKA"/>
    <property type="match status" value="1"/>
</dbReference>
<dbReference type="EMBL" id="OUUY01000128">
    <property type="protein sequence ID" value="SPQ01883.1"/>
    <property type="molecule type" value="Genomic_DNA"/>
</dbReference>
<dbReference type="Gene3D" id="3.40.50.2300">
    <property type="match status" value="1"/>
</dbReference>
<dbReference type="Gene3D" id="1.10.287.130">
    <property type="match status" value="1"/>
</dbReference>
<dbReference type="PROSITE" id="PS50110">
    <property type="entry name" value="RESPONSE_REGULATORY"/>
    <property type="match status" value="1"/>
</dbReference>
<dbReference type="Gene3D" id="3.30.565.10">
    <property type="entry name" value="Histidine kinase-like ATPase, C-terminal domain"/>
    <property type="match status" value="1"/>
</dbReference>
<dbReference type="InterPro" id="IPR036097">
    <property type="entry name" value="HisK_dim/P_sf"/>
</dbReference>
<evidence type="ECO:0000256" key="6">
    <source>
        <dbReference type="ARBA" id="ARBA00023125"/>
    </source>
</evidence>
<keyword evidence="12" id="KW-1185">Reference proteome</keyword>
<dbReference type="EC" id="2.7.13.3" evidence="2"/>
<dbReference type="PRINTS" id="PR00344">
    <property type="entry name" value="BCTRLSENSOR"/>
</dbReference>
<evidence type="ECO:0000259" key="9">
    <source>
        <dbReference type="PROSITE" id="PS50109"/>
    </source>
</evidence>
<dbReference type="InterPro" id="IPR005467">
    <property type="entry name" value="His_kinase_dom"/>
</dbReference>
<feature type="domain" description="Response regulatory" evidence="10">
    <location>
        <begin position="6"/>
        <end position="122"/>
    </location>
</feature>
<dbReference type="SUPFAM" id="SSF52172">
    <property type="entry name" value="CheY-like"/>
    <property type="match status" value="1"/>
</dbReference>
<evidence type="ECO:0000256" key="8">
    <source>
        <dbReference type="PROSITE-ProRule" id="PRU00169"/>
    </source>
</evidence>
<organism evidence="11 12">
    <name type="scientific">Candidatus Sulfobium mesophilum</name>
    <dbReference type="NCBI Taxonomy" id="2016548"/>
    <lineage>
        <taxon>Bacteria</taxon>
        <taxon>Pseudomonadati</taxon>
        <taxon>Nitrospirota</taxon>
        <taxon>Nitrospiria</taxon>
        <taxon>Nitrospirales</taxon>
        <taxon>Nitrospiraceae</taxon>
        <taxon>Candidatus Sulfobium</taxon>
    </lineage>
</organism>
<proteinExistence type="predicted"/>
<comment type="catalytic activity">
    <reaction evidence="1">
        <text>ATP + protein L-histidine = ADP + protein N-phospho-L-histidine.</text>
        <dbReference type="EC" id="2.7.13.3"/>
    </reaction>
</comment>
<dbReference type="SMART" id="SM00448">
    <property type="entry name" value="REC"/>
    <property type="match status" value="1"/>
</dbReference>
<gene>
    <name evidence="11" type="ORF">NBG4_780002</name>
</gene>
<evidence type="ECO:0000313" key="12">
    <source>
        <dbReference type="Proteomes" id="UP000245125"/>
    </source>
</evidence>
<reference evidence="12" key="1">
    <citation type="submission" date="2018-03" db="EMBL/GenBank/DDBJ databases">
        <authorList>
            <person name="Zecchin S."/>
        </authorList>
    </citation>
    <scope>NUCLEOTIDE SEQUENCE [LARGE SCALE GENOMIC DNA]</scope>
</reference>
<name>A0A2U3QKD8_9BACT</name>
<evidence type="ECO:0000256" key="2">
    <source>
        <dbReference type="ARBA" id="ARBA00012438"/>
    </source>
</evidence>
<dbReference type="InterPro" id="IPR003661">
    <property type="entry name" value="HisK_dim/P_dom"/>
</dbReference>
<dbReference type="InterPro" id="IPR004358">
    <property type="entry name" value="Sig_transdc_His_kin-like_C"/>
</dbReference>
<feature type="domain" description="Histidine kinase" evidence="9">
    <location>
        <begin position="146"/>
        <end position="354"/>
    </location>
</feature>
<keyword evidence="4" id="KW-0902">Two-component regulatory system</keyword>
<sequence>MNRSNKILIVDDTMDTVELLRKRLRSEGYDTSEAYDGEECLACVGSYNPDLIILDVMMPKLNGYEVCERLKTNEDTRYIPVLMLTAKGEISDKVKGLDTGADDYLAKPFDYKELSARIRSLLKIKQAQEKLVEDEKSGALKQMMDEVAHEVRNPLVSIGGYARRVHDNLPEGNPNRKYMEMIMEDVAKLEKMIKHIIGIQMMSLSYIETTNVNDVIMKALTIFEREFEEKAVDVETEFWSNLPLIQADPMQLTQAIANLIQNAIEAMTAETRVLRLSSSVIEGCIEVRVADTGKGISREKINHIFEPLFTSKIYGPGLGLTYTLKVIQEHRGTISVESDPGKGSIFTIRLPLKKH</sequence>
<dbReference type="SUPFAM" id="SSF47384">
    <property type="entry name" value="Homodimeric domain of signal transducing histidine kinase"/>
    <property type="match status" value="1"/>
</dbReference>
<dbReference type="Gene3D" id="6.10.250.690">
    <property type="match status" value="1"/>
</dbReference>
<dbReference type="Proteomes" id="UP000245125">
    <property type="component" value="Unassembled WGS sequence"/>
</dbReference>
<dbReference type="OrthoDB" id="9799273at2"/>
<dbReference type="PANTHER" id="PTHR43547">
    <property type="entry name" value="TWO-COMPONENT HISTIDINE KINASE"/>
    <property type="match status" value="1"/>
</dbReference>
<dbReference type="PROSITE" id="PS50109">
    <property type="entry name" value="HIS_KIN"/>
    <property type="match status" value="1"/>
</dbReference>
<evidence type="ECO:0000256" key="5">
    <source>
        <dbReference type="ARBA" id="ARBA00023015"/>
    </source>
</evidence>
<dbReference type="CDD" id="cd00082">
    <property type="entry name" value="HisKA"/>
    <property type="match status" value="1"/>
</dbReference>
<dbReference type="InterPro" id="IPR001789">
    <property type="entry name" value="Sig_transdc_resp-reg_receiver"/>
</dbReference>
<dbReference type="AlphaFoldDB" id="A0A2U3QKD8"/>
<dbReference type="SUPFAM" id="SSF55874">
    <property type="entry name" value="ATPase domain of HSP90 chaperone/DNA topoisomerase II/histidine kinase"/>
    <property type="match status" value="1"/>
</dbReference>
<dbReference type="InterPro" id="IPR036890">
    <property type="entry name" value="HATPase_C_sf"/>
</dbReference>
<evidence type="ECO:0000256" key="1">
    <source>
        <dbReference type="ARBA" id="ARBA00000085"/>
    </source>
</evidence>
<evidence type="ECO:0000313" key="11">
    <source>
        <dbReference type="EMBL" id="SPQ01883.1"/>
    </source>
</evidence>
<keyword evidence="5" id="KW-0805">Transcription regulation</keyword>
<evidence type="ECO:0000259" key="10">
    <source>
        <dbReference type="PROSITE" id="PS50110"/>
    </source>
</evidence>
<dbReference type="GO" id="GO:0000155">
    <property type="term" value="F:phosphorelay sensor kinase activity"/>
    <property type="evidence" value="ECO:0007669"/>
    <property type="project" value="InterPro"/>
</dbReference>
<keyword evidence="7" id="KW-0804">Transcription</keyword>
<dbReference type="PANTHER" id="PTHR43547:SF2">
    <property type="entry name" value="HYBRID SIGNAL TRANSDUCTION HISTIDINE KINASE C"/>
    <property type="match status" value="1"/>
</dbReference>
<dbReference type="SMART" id="SM00387">
    <property type="entry name" value="HATPase_c"/>
    <property type="match status" value="1"/>
</dbReference>
<evidence type="ECO:0000256" key="3">
    <source>
        <dbReference type="ARBA" id="ARBA00022553"/>
    </source>
</evidence>
<dbReference type="GO" id="GO:0003677">
    <property type="term" value="F:DNA binding"/>
    <property type="evidence" value="ECO:0007669"/>
    <property type="project" value="UniProtKB-KW"/>
</dbReference>
<evidence type="ECO:0000256" key="4">
    <source>
        <dbReference type="ARBA" id="ARBA00023012"/>
    </source>
</evidence>
<dbReference type="Pfam" id="PF00072">
    <property type="entry name" value="Response_reg"/>
    <property type="match status" value="1"/>
</dbReference>
<keyword evidence="6" id="KW-0238">DNA-binding</keyword>
<evidence type="ECO:0000256" key="7">
    <source>
        <dbReference type="ARBA" id="ARBA00023163"/>
    </source>
</evidence>
<keyword evidence="3 8" id="KW-0597">Phosphoprotein</keyword>
<dbReference type="InterPro" id="IPR003594">
    <property type="entry name" value="HATPase_dom"/>
</dbReference>
<feature type="modified residue" description="4-aspartylphosphate" evidence="8">
    <location>
        <position position="55"/>
    </location>
</feature>
<accession>A0A2U3QKD8</accession>